<sequence length="415" mass="45764">MGDNEKGKKGREERRREKELTCGNVPFPRDKQNTITPHVDLSHVCNILYVVYLVGPVPRRARCDDQRHLTQPRKHSSGAESGERAGQALSSTYSRGCPIAWPARSPDLTPLDYVLWGHTKGLIYQTNVESAEEQLARVMAAADLGRSGIGDRVYQNMVQRNAEKDSGHAVKYTAMQEHKEIVPTYFDFPKNIIKGLGRWQTQRKVHFRKFIDGSTSGCYTGVHQLRHFSNNRLAVVGFAGRLVDEGYVASIIDDVVYQVLGTSSQWRSQDVDGGHVVDGPSGCPPNVPQSLETAVDVDEELKIQLSRVARIGTSSQCGENKTEEGVVRPTTSVAYPPTLCRLWMLPPCDIVDLNRLAIIYASERVVLWTVENSARLPHSPSTGGGDGTKMAKSVMSGTRESMATSCASSGIHVFN</sequence>
<evidence type="ECO:0000256" key="1">
    <source>
        <dbReference type="SAM" id="MobiDB-lite"/>
    </source>
</evidence>
<dbReference type="Gene3D" id="3.30.420.10">
    <property type="entry name" value="Ribonuclease H-like superfamily/Ribonuclease H"/>
    <property type="match status" value="1"/>
</dbReference>
<dbReference type="InterPro" id="IPR036397">
    <property type="entry name" value="RNaseH_sf"/>
</dbReference>
<keyword evidence="3" id="KW-1185">Reference proteome</keyword>
<gene>
    <name evidence="2" type="ORF">PR048_030858</name>
</gene>
<dbReference type="EMBL" id="JARBHB010000014">
    <property type="protein sequence ID" value="KAJ8869285.1"/>
    <property type="molecule type" value="Genomic_DNA"/>
</dbReference>
<name>A0ABQ9GA33_9NEOP</name>
<evidence type="ECO:0000313" key="2">
    <source>
        <dbReference type="EMBL" id="KAJ8869285.1"/>
    </source>
</evidence>
<feature type="region of interest" description="Disordered" evidence="1">
    <location>
        <begin position="1"/>
        <end position="33"/>
    </location>
</feature>
<dbReference type="Proteomes" id="UP001159363">
    <property type="component" value="Chromosome 13"/>
</dbReference>
<evidence type="ECO:0000313" key="3">
    <source>
        <dbReference type="Proteomes" id="UP001159363"/>
    </source>
</evidence>
<proteinExistence type="predicted"/>
<feature type="compositionally biased region" description="Basic and acidic residues" evidence="1">
    <location>
        <begin position="1"/>
        <end position="20"/>
    </location>
</feature>
<organism evidence="2 3">
    <name type="scientific">Dryococelus australis</name>
    <dbReference type="NCBI Taxonomy" id="614101"/>
    <lineage>
        <taxon>Eukaryota</taxon>
        <taxon>Metazoa</taxon>
        <taxon>Ecdysozoa</taxon>
        <taxon>Arthropoda</taxon>
        <taxon>Hexapoda</taxon>
        <taxon>Insecta</taxon>
        <taxon>Pterygota</taxon>
        <taxon>Neoptera</taxon>
        <taxon>Polyneoptera</taxon>
        <taxon>Phasmatodea</taxon>
        <taxon>Verophasmatodea</taxon>
        <taxon>Anareolatae</taxon>
        <taxon>Phasmatidae</taxon>
        <taxon>Eurycanthinae</taxon>
        <taxon>Dryococelus</taxon>
    </lineage>
</organism>
<protein>
    <submittedName>
        <fullName evidence="2">Uncharacterized protein</fullName>
    </submittedName>
</protein>
<feature type="region of interest" description="Disordered" evidence="1">
    <location>
        <begin position="64"/>
        <end position="88"/>
    </location>
</feature>
<comment type="caution">
    <text evidence="2">The sequence shown here is derived from an EMBL/GenBank/DDBJ whole genome shotgun (WGS) entry which is preliminary data.</text>
</comment>
<reference evidence="2 3" key="1">
    <citation type="submission" date="2023-02" db="EMBL/GenBank/DDBJ databases">
        <title>LHISI_Scaffold_Assembly.</title>
        <authorList>
            <person name="Stuart O.P."/>
            <person name="Cleave R."/>
            <person name="Magrath M.J.L."/>
            <person name="Mikheyev A.S."/>
        </authorList>
    </citation>
    <scope>NUCLEOTIDE SEQUENCE [LARGE SCALE GENOMIC DNA]</scope>
    <source>
        <strain evidence="2">Daus_M_001</strain>
        <tissue evidence="2">Leg muscle</tissue>
    </source>
</reference>
<accession>A0ABQ9GA33</accession>